<accession>A0AAN7F938</accession>
<dbReference type="InterPro" id="IPR036047">
    <property type="entry name" value="F-box-like_dom_sf"/>
</dbReference>
<dbReference type="PANTHER" id="PTHR34223:SF51">
    <property type="entry name" value="OS06G0556300 PROTEIN"/>
    <property type="match status" value="1"/>
</dbReference>
<reference evidence="4 5" key="1">
    <citation type="journal article" date="2023" name="G3 (Bethesda)">
        <title>A haplotype-resolved chromosome-scale genome for Quercus rubra L. provides insights into the genetics of adaptive traits for red oak species.</title>
        <authorList>
            <person name="Kapoor B."/>
            <person name="Jenkins J."/>
            <person name="Schmutz J."/>
            <person name="Zhebentyayeva T."/>
            <person name="Kuelheim C."/>
            <person name="Coggeshall M."/>
            <person name="Heim C."/>
            <person name="Lasky J.R."/>
            <person name="Leites L."/>
            <person name="Islam-Faridi N."/>
            <person name="Romero-Severson J."/>
            <person name="DeLeo V.L."/>
            <person name="Lucas S.M."/>
            <person name="Lazic D."/>
            <person name="Gailing O."/>
            <person name="Carlson J."/>
            <person name="Staton M."/>
        </authorList>
    </citation>
    <scope>NUCLEOTIDE SEQUENCE [LARGE SCALE GENOMIC DNA]</scope>
    <source>
        <strain evidence="4">Pseudo-F2</strain>
    </source>
</reference>
<name>A0AAN7F938_QUERU</name>
<dbReference type="SUPFAM" id="SSF81383">
    <property type="entry name" value="F-box domain"/>
    <property type="match status" value="1"/>
</dbReference>
<dbReference type="InterPro" id="IPR053197">
    <property type="entry name" value="F-box_SCFL_complex_component"/>
</dbReference>
<dbReference type="EMBL" id="JAXUIC010000005">
    <property type="protein sequence ID" value="KAK4587882.1"/>
    <property type="molecule type" value="Genomic_DNA"/>
</dbReference>
<proteinExistence type="predicted"/>
<feature type="region of interest" description="Disordered" evidence="1">
    <location>
        <begin position="1"/>
        <end position="24"/>
    </location>
</feature>
<dbReference type="AlphaFoldDB" id="A0AAN7F938"/>
<organism evidence="4 5">
    <name type="scientific">Quercus rubra</name>
    <name type="common">Northern red oak</name>
    <name type="synonym">Quercus borealis</name>
    <dbReference type="NCBI Taxonomy" id="3512"/>
    <lineage>
        <taxon>Eukaryota</taxon>
        <taxon>Viridiplantae</taxon>
        <taxon>Streptophyta</taxon>
        <taxon>Embryophyta</taxon>
        <taxon>Tracheophyta</taxon>
        <taxon>Spermatophyta</taxon>
        <taxon>Magnoliopsida</taxon>
        <taxon>eudicotyledons</taxon>
        <taxon>Gunneridae</taxon>
        <taxon>Pentapetalae</taxon>
        <taxon>rosids</taxon>
        <taxon>fabids</taxon>
        <taxon>Fagales</taxon>
        <taxon>Fagaceae</taxon>
        <taxon>Quercus</taxon>
    </lineage>
</organism>
<protein>
    <recommendedName>
        <fullName evidence="6">F-box domain-containing protein</fullName>
    </recommendedName>
</protein>
<dbReference type="InterPro" id="IPR032675">
    <property type="entry name" value="LRR_dom_sf"/>
</dbReference>
<evidence type="ECO:0000259" key="3">
    <source>
        <dbReference type="Pfam" id="PF23622"/>
    </source>
</evidence>
<dbReference type="Proteomes" id="UP001324115">
    <property type="component" value="Unassembled WGS sequence"/>
</dbReference>
<evidence type="ECO:0000313" key="4">
    <source>
        <dbReference type="EMBL" id="KAK4587882.1"/>
    </source>
</evidence>
<gene>
    <name evidence="4" type="ORF">RGQ29_019043</name>
</gene>
<dbReference type="InterPro" id="IPR053781">
    <property type="entry name" value="F-box_AtFBL13-like"/>
</dbReference>
<feature type="domain" description="At1g61320/AtMIF1 LRR" evidence="3">
    <location>
        <begin position="117"/>
        <end position="283"/>
    </location>
</feature>
<dbReference type="PANTHER" id="PTHR34223">
    <property type="entry name" value="OS11G0201299 PROTEIN"/>
    <property type="match status" value="1"/>
</dbReference>
<feature type="compositionally biased region" description="Polar residues" evidence="1">
    <location>
        <begin position="1"/>
        <end position="11"/>
    </location>
</feature>
<evidence type="ECO:0000256" key="1">
    <source>
        <dbReference type="SAM" id="MobiDB-lite"/>
    </source>
</evidence>
<dbReference type="InterPro" id="IPR055357">
    <property type="entry name" value="LRR_At1g61320_AtMIF1"/>
</dbReference>
<dbReference type="InterPro" id="IPR001810">
    <property type="entry name" value="F-box_dom"/>
</dbReference>
<feature type="domain" description="F-box" evidence="2">
    <location>
        <begin position="36"/>
        <end position="71"/>
    </location>
</feature>
<evidence type="ECO:0000313" key="5">
    <source>
        <dbReference type="Proteomes" id="UP001324115"/>
    </source>
</evidence>
<keyword evidence="5" id="KW-1185">Reference proteome</keyword>
<feature type="compositionally biased region" description="Basic and acidic residues" evidence="1">
    <location>
        <begin position="13"/>
        <end position="23"/>
    </location>
</feature>
<dbReference type="Gene3D" id="3.80.10.10">
    <property type="entry name" value="Ribonuclease Inhibitor"/>
    <property type="match status" value="1"/>
</dbReference>
<comment type="caution">
    <text evidence="4">The sequence shown here is derived from an EMBL/GenBank/DDBJ whole genome shotgun (WGS) entry which is preliminary data.</text>
</comment>
<evidence type="ECO:0008006" key="6">
    <source>
        <dbReference type="Google" id="ProtNLM"/>
    </source>
</evidence>
<dbReference type="Pfam" id="PF00646">
    <property type="entry name" value="F-box"/>
    <property type="match status" value="1"/>
</dbReference>
<sequence length="359" mass="41296">MAQLPQKTTSLIRLEESSDDRGTKRLKHAPALDDRISALPDSILLAILSSLRTKGTIKTGVLSKRWAYLWTFTPSLRFTDTSSENAAIFATAVNDILHRAPKLTNLCVLFEYEPELKPQVDLWVRFATTAKVDQLSLLLSSRCSSYSIPYENERYKLPQHLYANEFVSEMDFLSCQIMPDRLIGGSSLKRLYFRYTSLPDDVIKKVLLGSPRLESLELHDCFDFYRLDIVSESLKKLVIDSYYRKLGWYDPLELEIVAPKIESLKIIWSFYEMRKCQIKDMSSLVVIKVDFEIPIDFDCEDEEDLFEACENIVRGLFKSLHQVKKLLLANGVCLMRHECIENVCFCSSKSRIAETSSTH</sequence>
<evidence type="ECO:0000259" key="2">
    <source>
        <dbReference type="Pfam" id="PF00646"/>
    </source>
</evidence>
<dbReference type="Pfam" id="PF23622">
    <property type="entry name" value="LRR_At1g61320_AtMIF1"/>
    <property type="match status" value="1"/>
</dbReference>
<dbReference type="SUPFAM" id="SSF52047">
    <property type="entry name" value="RNI-like"/>
    <property type="match status" value="1"/>
</dbReference>
<dbReference type="CDD" id="cd22160">
    <property type="entry name" value="F-box_AtFBL13-like"/>
    <property type="match status" value="1"/>
</dbReference>